<evidence type="ECO:0000313" key="2">
    <source>
        <dbReference type="Proteomes" id="UP000265515"/>
    </source>
</evidence>
<evidence type="ECO:0008006" key="3">
    <source>
        <dbReference type="Google" id="ProtNLM"/>
    </source>
</evidence>
<reference evidence="1 2" key="1">
    <citation type="journal article" date="2018" name="Cell">
        <title>The Chara Genome: Secondary Complexity and Implications for Plant Terrestrialization.</title>
        <authorList>
            <person name="Nishiyama T."/>
            <person name="Sakayama H."/>
            <person name="Vries J.D."/>
            <person name="Buschmann H."/>
            <person name="Saint-Marcoux D."/>
            <person name="Ullrich K.K."/>
            <person name="Haas F.B."/>
            <person name="Vanderstraeten L."/>
            <person name="Becker D."/>
            <person name="Lang D."/>
            <person name="Vosolsobe S."/>
            <person name="Rombauts S."/>
            <person name="Wilhelmsson P.K.I."/>
            <person name="Janitza P."/>
            <person name="Kern R."/>
            <person name="Heyl A."/>
            <person name="Rumpler F."/>
            <person name="Villalobos L.I.A.C."/>
            <person name="Clay J.M."/>
            <person name="Skokan R."/>
            <person name="Toyoda A."/>
            <person name="Suzuki Y."/>
            <person name="Kagoshima H."/>
            <person name="Schijlen E."/>
            <person name="Tajeshwar N."/>
            <person name="Catarino B."/>
            <person name="Hetherington A.J."/>
            <person name="Saltykova A."/>
            <person name="Bonnot C."/>
            <person name="Breuninger H."/>
            <person name="Symeonidi A."/>
            <person name="Radhakrishnan G.V."/>
            <person name="Van Nieuwerburgh F."/>
            <person name="Deforce D."/>
            <person name="Chang C."/>
            <person name="Karol K.G."/>
            <person name="Hedrich R."/>
            <person name="Ulvskov P."/>
            <person name="Glockner G."/>
            <person name="Delwiche C.F."/>
            <person name="Petrasek J."/>
            <person name="Van de Peer Y."/>
            <person name="Friml J."/>
            <person name="Beilby M."/>
            <person name="Dolan L."/>
            <person name="Kohara Y."/>
            <person name="Sugano S."/>
            <person name="Fujiyama A."/>
            <person name="Delaux P.-M."/>
            <person name="Quint M."/>
            <person name="TheiBen G."/>
            <person name="Hagemann M."/>
            <person name="Harholt J."/>
            <person name="Dunand C."/>
            <person name="Zachgo S."/>
            <person name="Langdale J."/>
            <person name="Maumus F."/>
            <person name="Straeten D.V.D."/>
            <person name="Gould S.B."/>
            <person name="Rensing S.A."/>
        </authorList>
    </citation>
    <scope>NUCLEOTIDE SEQUENCE [LARGE SCALE GENOMIC DNA]</scope>
    <source>
        <strain evidence="1 2">S276</strain>
    </source>
</reference>
<evidence type="ECO:0000313" key="1">
    <source>
        <dbReference type="EMBL" id="GBG58909.1"/>
    </source>
</evidence>
<comment type="caution">
    <text evidence="1">The sequence shown here is derived from an EMBL/GenBank/DDBJ whole genome shotgun (WGS) entry which is preliminary data.</text>
</comment>
<name>A0A388JM65_CHABU</name>
<organism evidence="1 2">
    <name type="scientific">Chara braunii</name>
    <name type="common">Braun's stonewort</name>
    <dbReference type="NCBI Taxonomy" id="69332"/>
    <lineage>
        <taxon>Eukaryota</taxon>
        <taxon>Viridiplantae</taxon>
        <taxon>Streptophyta</taxon>
        <taxon>Charophyceae</taxon>
        <taxon>Charales</taxon>
        <taxon>Characeae</taxon>
        <taxon>Chara</taxon>
    </lineage>
</organism>
<dbReference type="AlphaFoldDB" id="A0A388JM65"/>
<protein>
    <recommendedName>
        <fullName evidence="3">Reverse transcriptase domain-containing protein</fullName>
    </recommendedName>
</protein>
<dbReference type="EMBL" id="BFEA01000002">
    <property type="protein sequence ID" value="GBG58909.1"/>
    <property type="molecule type" value="Genomic_DNA"/>
</dbReference>
<gene>
    <name evidence="1" type="ORF">CBR_g24260</name>
</gene>
<proteinExistence type="predicted"/>
<dbReference type="Proteomes" id="UP000265515">
    <property type="component" value="Unassembled WGS sequence"/>
</dbReference>
<accession>A0A388JM65</accession>
<dbReference type="Gramene" id="GBG58909">
    <property type="protein sequence ID" value="GBG58909"/>
    <property type="gene ID" value="CBR_g24260"/>
</dbReference>
<keyword evidence="2" id="KW-1185">Reference proteome</keyword>
<sequence length="569" mass="64968">MLRQPWRIRGVYKKGAKELVALYQTAMMFSEKKSRNRAKCIIARIVRSKYGHEIRRRPCVRFPFSPQVKRGMVRRCAAEMIMQAIADLDIARFIAGKVRVVEKKRTTVGMIIHNHRRCAESAAIECACDRLQLPREGGHVKVRLNDVEGVPSFIWNSKNVTSGSNVSTDTLRACIMEGIKGWTKGRKLHIAQEDIQYCFGEKGEGRCTAMSTTEVRLHFRRFDGLVAVPIDRNPGATLIIYPTLYFRACMETFNLSNSFRTVQESSAFVMTEMKREYVHQGLGKIANWQTGGKIGHAYVLPKDKDLSRWRPISPCTSDPTRLAGARTGRAIIYMLFGISGAEHFDLKSTDSLGEQIKKFQRELRKKGDYVITRSYDIKDMFARLSHKSVIDAVEWLMDYHKRKGLKGVRVSTRGKMCSMIKKVRKEEGFINMSFDIIMREVMFELSHSFICCAGVMMIQEFGIPMGRSSSPALACTVCARAEYEFLKRMKDTRAVIWGLRMIDDVAILFGCRSDRPDTFGRATEILEEFEQCYDKNIKLVRKDEGGNVFDFLGTRIFADVDPVEISVHP</sequence>